<evidence type="ECO:0000313" key="3">
    <source>
        <dbReference type="Proteomes" id="UP000007875"/>
    </source>
</evidence>
<dbReference type="Ensembl" id="ENSCSAVT00000017426.1">
    <property type="protein sequence ID" value="ENSCSAVP00000017238.1"/>
    <property type="gene ID" value="ENSCSAVG00000010140.1"/>
</dbReference>
<reference evidence="2" key="3">
    <citation type="submission" date="2025-09" db="UniProtKB">
        <authorList>
            <consortium name="Ensembl"/>
        </authorList>
    </citation>
    <scope>IDENTIFICATION</scope>
</reference>
<feature type="domain" description="CRAL-TRIO" evidence="1">
    <location>
        <begin position="95"/>
        <end position="257"/>
    </location>
</feature>
<dbReference type="AlphaFoldDB" id="H2ZI22"/>
<evidence type="ECO:0000259" key="1">
    <source>
        <dbReference type="PROSITE" id="PS50191"/>
    </source>
</evidence>
<dbReference type="eggNOG" id="KOG1471">
    <property type="taxonomic scope" value="Eukaryota"/>
</dbReference>
<dbReference type="InterPro" id="IPR036865">
    <property type="entry name" value="CRAL-TRIO_dom_sf"/>
</dbReference>
<dbReference type="PANTHER" id="PTHR10174:SF225">
    <property type="entry name" value="ALPHA-TOCOPHEROL TRANSFER PROTEIN"/>
    <property type="match status" value="1"/>
</dbReference>
<keyword evidence="3" id="KW-1185">Reference proteome</keyword>
<dbReference type="CDD" id="cd00170">
    <property type="entry name" value="SEC14"/>
    <property type="match status" value="1"/>
</dbReference>
<reference evidence="2" key="2">
    <citation type="submission" date="2025-08" db="UniProtKB">
        <authorList>
            <consortium name="Ensembl"/>
        </authorList>
    </citation>
    <scope>IDENTIFICATION</scope>
</reference>
<evidence type="ECO:0000313" key="2">
    <source>
        <dbReference type="Ensembl" id="ENSCSAVP00000017238.1"/>
    </source>
</evidence>
<dbReference type="InParanoid" id="H2ZI22"/>
<dbReference type="SMART" id="SM00516">
    <property type="entry name" value="SEC14"/>
    <property type="match status" value="1"/>
</dbReference>
<organism evidence="2 3">
    <name type="scientific">Ciona savignyi</name>
    <name type="common">Pacific transparent sea squirt</name>
    <dbReference type="NCBI Taxonomy" id="51511"/>
    <lineage>
        <taxon>Eukaryota</taxon>
        <taxon>Metazoa</taxon>
        <taxon>Chordata</taxon>
        <taxon>Tunicata</taxon>
        <taxon>Ascidiacea</taxon>
        <taxon>Phlebobranchia</taxon>
        <taxon>Cionidae</taxon>
        <taxon>Ciona</taxon>
    </lineage>
</organism>
<dbReference type="SMART" id="SM01100">
    <property type="entry name" value="CRAL_TRIO_N"/>
    <property type="match status" value="1"/>
</dbReference>
<dbReference type="GeneTree" id="ENSGT00940000155407"/>
<sequence>MNERYECKLTTAELKKAVDELKEPLDNSERLAAIDDFRQAIHNHSSNTKLLDESDSFLLRFLRSKKFNQEKALNKLISYHESYETWNEVFDKVRSPVLIRPLIEAGVILPLEGLAKDGSRVVVGRPGIIDHSWTDMMAMIILTVETLLKEEHSQIYGLTVIVDQAYFSMELAKQYTPTVAKKWGNFMQNAFPGRLKMMNITNQGKVFDIIFTIAQQFMKEKMKQRFQFHGTEFSTLYDVVDKSVLPPMFAGGGPELDPEYWKSHLVSEDTAL</sequence>
<dbReference type="SUPFAM" id="SSF46938">
    <property type="entry name" value="CRAL/TRIO N-terminal domain"/>
    <property type="match status" value="1"/>
</dbReference>
<dbReference type="Gene3D" id="1.20.5.1200">
    <property type="entry name" value="Alpha-tocopherol transfer"/>
    <property type="match status" value="1"/>
</dbReference>
<protein>
    <recommendedName>
        <fullName evidence="1">CRAL-TRIO domain-containing protein</fullName>
    </recommendedName>
</protein>
<dbReference type="InterPro" id="IPR001251">
    <property type="entry name" value="CRAL-TRIO_dom"/>
</dbReference>
<dbReference type="PANTHER" id="PTHR10174">
    <property type="entry name" value="ALPHA-TOCOPHEROL TRANSFER PROTEIN-RELATED"/>
    <property type="match status" value="1"/>
</dbReference>
<dbReference type="Pfam" id="PF00650">
    <property type="entry name" value="CRAL_TRIO"/>
    <property type="match status" value="1"/>
</dbReference>
<dbReference type="GO" id="GO:1902936">
    <property type="term" value="F:phosphatidylinositol bisphosphate binding"/>
    <property type="evidence" value="ECO:0007669"/>
    <property type="project" value="TreeGrafter"/>
</dbReference>
<dbReference type="HOGENOM" id="CLU_046597_1_0_1"/>
<name>H2ZI22_CIOSA</name>
<dbReference type="Gene3D" id="3.40.525.10">
    <property type="entry name" value="CRAL-TRIO lipid binding domain"/>
    <property type="match status" value="1"/>
</dbReference>
<proteinExistence type="predicted"/>
<dbReference type="PROSITE" id="PS50191">
    <property type="entry name" value="CRAL_TRIO"/>
    <property type="match status" value="1"/>
</dbReference>
<dbReference type="Pfam" id="PF03765">
    <property type="entry name" value="CRAL_TRIO_N"/>
    <property type="match status" value="1"/>
</dbReference>
<dbReference type="OMA" id="DMMAMII"/>
<dbReference type="STRING" id="51511.ENSCSAVP00000017238"/>
<dbReference type="PRINTS" id="PR00180">
    <property type="entry name" value="CRETINALDHBP"/>
</dbReference>
<dbReference type="Proteomes" id="UP000007875">
    <property type="component" value="Unassembled WGS sequence"/>
</dbReference>
<dbReference type="InterPro" id="IPR036273">
    <property type="entry name" value="CRAL/TRIO_N_dom_sf"/>
</dbReference>
<reference evidence="3" key="1">
    <citation type="submission" date="2003-08" db="EMBL/GenBank/DDBJ databases">
        <authorList>
            <person name="Birren B."/>
            <person name="Nusbaum C."/>
            <person name="Abebe A."/>
            <person name="Abouelleil A."/>
            <person name="Adekoya E."/>
            <person name="Ait-zahra M."/>
            <person name="Allen N."/>
            <person name="Allen T."/>
            <person name="An P."/>
            <person name="Anderson M."/>
            <person name="Anderson S."/>
            <person name="Arachchi H."/>
            <person name="Armbruster J."/>
            <person name="Bachantsang P."/>
            <person name="Baldwin J."/>
            <person name="Barry A."/>
            <person name="Bayul T."/>
            <person name="Blitshsteyn B."/>
            <person name="Bloom T."/>
            <person name="Blye J."/>
            <person name="Boguslavskiy L."/>
            <person name="Borowsky M."/>
            <person name="Boukhgalter B."/>
            <person name="Brunache A."/>
            <person name="Butler J."/>
            <person name="Calixte N."/>
            <person name="Calvo S."/>
            <person name="Camarata J."/>
            <person name="Campo K."/>
            <person name="Chang J."/>
            <person name="Cheshatsang Y."/>
            <person name="Citroen M."/>
            <person name="Collymore A."/>
            <person name="Considine T."/>
            <person name="Cook A."/>
            <person name="Cooke P."/>
            <person name="Corum B."/>
            <person name="Cuomo C."/>
            <person name="David R."/>
            <person name="Dawoe T."/>
            <person name="Degray S."/>
            <person name="Dodge S."/>
            <person name="Dooley K."/>
            <person name="Dorje P."/>
            <person name="Dorjee K."/>
            <person name="Dorris L."/>
            <person name="Duffey N."/>
            <person name="Dupes A."/>
            <person name="Elkins T."/>
            <person name="Engels R."/>
            <person name="Erickson J."/>
            <person name="Farina A."/>
            <person name="Faro S."/>
            <person name="Ferreira P."/>
            <person name="Fischer H."/>
            <person name="Fitzgerald M."/>
            <person name="Foley K."/>
            <person name="Gage D."/>
            <person name="Galagan J."/>
            <person name="Gearin G."/>
            <person name="Gnerre S."/>
            <person name="Gnirke A."/>
            <person name="Goyette A."/>
            <person name="Graham J."/>
            <person name="Grandbois E."/>
            <person name="Gyaltsen K."/>
            <person name="Hafez N."/>
            <person name="Hagopian D."/>
            <person name="Hagos B."/>
            <person name="Hall J."/>
            <person name="Hatcher B."/>
            <person name="Heller A."/>
            <person name="Higgins H."/>
            <person name="Honan T."/>
            <person name="Horn A."/>
            <person name="Houde N."/>
            <person name="Hughes L."/>
            <person name="Hulme W."/>
            <person name="Husby E."/>
            <person name="Iliev I."/>
            <person name="Jaffe D."/>
            <person name="Jones C."/>
            <person name="Kamal M."/>
            <person name="Kamat A."/>
            <person name="Kamvysselis M."/>
            <person name="Karlsson E."/>
            <person name="Kells C."/>
            <person name="Kieu A."/>
            <person name="Kisner P."/>
            <person name="Kodira C."/>
            <person name="Kulbokas E."/>
            <person name="Labutti K."/>
            <person name="Lama D."/>
            <person name="Landers T."/>
            <person name="Leger J."/>
            <person name="Levine S."/>
            <person name="Lewis D."/>
            <person name="Lewis T."/>
            <person name="Lindblad-toh K."/>
            <person name="Liu X."/>
            <person name="Lokyitsang T."/>
            <person name="Lokyitsang Y."/>
            <person name="Lucien O."/>
            <person name="Lui A."/>
            <person name="Ma L.J."/>
            <person name="Mabbitt R."/>
            <person name="Macdonald J."/>
            <person name="Maclean C."/>
            <person name="Major J."/>
            <person name="Manning J."/>
            <person name="Marabella R."/>
            <person name="Maru K."/>
            <person name="Matthews C."/>
            <person name="Mauceli E."/>
            <person name="Mccarthy M."/>
            <person name="Mcdonough S."/>
            <person name="Mcghee T."/>
            <person name="Meldrim J."/>
            <person name="Meneus L."/>
            <person name="Mesirov J."/>
            <person name="Mihalev A."/>
            <person name="Mihova T."/>
            <person name="Mikkelsen T."/>
            <person name="Mlenga V."/>
            <person name="Moru K."/>
            <person name="Mozes J."/>
            <person name="Mulrain L."/>
            <person name="Munson G."/>
            <person name="Naylor J."/>
            <person name="Newes C."/>
            <person name="Nguyen C."/>
            <person name="Nguyen N."/>
            <person name="Nguyen T."/>
            <person name="Nicol R."/>
            <person name="Nielsen C."/>
            <person name="Nizzari M."/>
            <person name="Norbu C."/>
            <person name="Norbu N."/>
            <person name="O'donnell P."/>
            <person name="Okoawo O."/>
            <person name="O'leary S."/>
            <person name="Omotosho B."/>
            <person name="O'neill K."/>
            <person name="Osman S."/>
            <person name="Parker S."/>
            <person name="Perrin D."/>
            <person name="Phunkhang P."/>
            <person name="Piqani B."/>
            <person name="Purcell S."/>
            <person name="Rachupka T."/>
            <person name="Ramasamy U."/>
            <person name="Rameau R."/>
            <person name="Ray V."/>
            <person name="Raymond C."/>
            <person name="Retta R."/>
            <person name="Richardson S."/>
            <person name="Rise C."/>
            <person name="Rodriguez J."/>
            <person name="Rogers J."/>
            <person name="Rogov P."/>
            <person name="Rutman M."/>
            <person name="Schupbach R."/>
            <person name="Seaman C."/>
            <person name="Settipalli S."/>
            <person name="Sharpe T."/>
            <person name="Sheridan J."/>
            <person name="Sherpa N."/>
            <person name="Shi J."/>
            <person name="Smirnov S."/>
            <person name="Smith C."/>
            <person name="Sougnez C."/>
            <person name="Spencer B."/>
            <person name="Stalker J."/>
            <person name="Stange-thomann N."/>
            <person name="Stavropoulos S."/>
            <person name="Stetson K."/>
            <person name="Stone C."/>
            <person name="Stone S."/>
            <person name="Stubbs M."/>
            <person name="Talamas J."/>
            <person name="Tchuinga P."/>
            <person name="Tenzing P."/>
            <person name="Tesfaye S."/>
            <person name="Theodore J."/>
            <person name="Thoulutsang Y."/>
            <person name="Topham K."/>
            <person name="Towey S."/>
            <person name="Tsamla T."/>
            <person name="Tsomo N."/>
            <person name="Vallee D."/>
            <person name="Vassiliev H."/>
            <person name="Venkataraman V."/>
            <person name="Vinson J."/>
            <person name="Vo A."/>
            <person name="Wade C."/>
            <person name="Wang S."/>
            <person name="Wangchuk T."/>
            <person name="Wangdi T."/>
            <person name="Whittaker C."/>
            <person name="Wilkinson J."/>
            <person name="Wu Y."/>
            <person name="Wyman D."/>
            <person name="Yadav S."/>
            <person name="Yang S."/>
            <person name="Yang X."/>
            <person name="Yeager S."/>
            <person name="Yee E."/>
            <person name="Young G."/>
            <person name="Zainoun J."/>
            <person name="Zembeck L."/>
            <person name="Zimmer A."/>
            <person name="Zody M."/>
            <person name="Lander E."/>
        </authorList>
    </citation>
    <scope>NUCLEOTIDE SEQUENCE [LARGE SCALE GENOMIC DNA]</scope>
</reference>
<accession>H2ZI22</accession>
<dbReference type="SUPFAM" id="SSF52087">
    <property type="entry name" value="CRAL/TRIO domain"/>
    <property type="match status" value="1"/>
</dbReference>
<dbReference type="Gene3D" id="1.10.8.20">
    <property type="entry name" value="N-terminal domain of phosphatidylinositol transfer protein sec14p"/>
    <property type="match status" value="1"/>
</dbReference>
<dbReference type="GO" id="GO:0016020">
    <property type="term" value="C:membrane"/>
    <property type="evidence" value="ECO:0007669"/>
    <property type="project" value="TreeGrafter"/>
</dbReference>
<dbReference type="InterPro" id="IPR011074">
    <property type="entry name" value="CRAL/TRIO_N_dom"/>
</dbReference>